<comment type="pathway">
    <text evidence="2 8">Amino-acid biosynthesis; L-histidine biosynthesis; L-histidine from 5-phospho-alpha-D-ribose 1-diphosphate: step 1/9.</text>
</comment>
<evidence type="ECO:0000256" key="6">
    <source>
        <dbReference type="ARBA" id="ARBA00022490"/>
    </source>
</evidence>
<proteinExistence type="inferred from homology"/>
<dbReference type="EMBL" id="CP000930">
    <property type="protein sequence ID" value="ABZ85560.1"/>
    <property type="molecule type" value="Genomic_DNA"/>
</dbReference>
<dbReference type="GO" id="GO:0140096">
    <property type="term" value="F:catalytic activity, acting on a protein"/>
    <property type="evidence" value="ECO:0007669"/>
    <property type="project" value="UniProtKB-ARBA"/>
</dbReference>
<dbReference type="Proteomes" id="UP000008550">
    <property type="component" value="Chromosome"/>
</dbReference>
<feature type="domain" description="Aminoacyl-transfer RNA synthetases class-II family profile" evidence="10">
    <location>
        <begin position="28"/>
        <end position="334"/>
    </location>
</feature>
<comment type="function">
    <text evidence="7 8">Required for the first step of histidine biosynthesis. May allow the feedback regulation of ATP phosphoribosyltransferase activity by histidine.</text>
</comment>
<dbReference type="SUPFAM" id="SSF55681">
    <property type="entry name" value="Class II aaRS and biotin synthetases"/>
    <property type="match status" value="1"/>
</dbReference>
<evidence type="ECO:0000256" key="3">
    <source>
        <dbReference type="ARBA" id="ARBA00005539"/>
    </source>
</evidence>
<dbReference type="CDD" id="cd00773">
    <property type="entry name" value="HisRS-like_core"/>
    <property type="match status" value="1"/>
</dbReference>
<keyword evidence="8" id="KW-0368">Histidine biosynthesis</keyword>
<dbReference type="GO" id="GO:0005737">
    <property type="term" value="C:cytoplasm"/>
    <property type="evidence" value="ECO:0007669"/>
    <property type="project" value="UniProtKB-SubCell"/>
</dbReference>
<dbReference type="PANTHER" id="PTHR43707:SF1">
    <property type="entry name" value="HISTIDINE--TRNA LIGASE, MITOCHONDRIAL-RELATED"/>
    <property type="match status" value="1"/>
</dbReference>
<dbReference type="GO" id="GO:0004821">
    <property type="term" value="F:histidine-tRNA ligase activity"/>
    <property type="evidence" value="ECO:0007669"/>
    <property type="project" value="TreeGrafter"/>
</dbReference>
<dbReference type="PROSITE" id="PS50862">
    <property type="entry name" value="AA_TRNA_LIGASE_II"/>
    <property type="match status" value="1"/>
</dbReference>
<dbReference type="InterPro" id="IPR004516">
    <property type="entry name" value="HisRS/HisZ"/>
</dbReference>
<dbReference type="HAMAP" id="MF_00125">
    <property type="entry name" value="HisZ"/>
    <property type="match status" value="1"/>
</dbReference>
<dbReference type="AlphaFoldDB" id="B0TDN5"/>
<evidence type="ECO:0000313" key="11">
    <source>
        <dbReference type="EMBL" id="ABZ85560.1"/>
    </source>
</evidence>
<dbReference type="InterPro" id="IPR004517">
    <property type="entry name" value="HisZ"/>
</dbReference>
<gene>
    <name evidence="11" type="primary">hisS</name>
    <name evidence="8" type="synonym">hisZ</name>
    <name evidence="11" type="ORF">HM1_3053</name>
</gene>
<comment type="similarity">
    <text evidence="3 8">Belongs to the class-II aminoacyl-tRNA synthetase family. HisZ subfamily.</text>
</comment>
<dbReference type="KEGG" id="hmo:HM1_3053"/>
<dbReference type="InterPro" id="IPR045864">
    <property type="entry name" value="aa-tRNA-synth_II/BPL/LPL"/>
</dbReference>
<dbReference type="PANTHER" id="PTHR43707">
    <property type="entry name" value="HISTIDYL-TRNA SYNTHETASE"/>
    <property type="match status" value="1"/>
</dbReference>
<keyword evidence="12" id="KW-1185">Reference proteome</keyword>
<comment type="subcellular location">
    <subcellularLocation>
        <location evidence="1 8">Cytoplasm</location>
    </subcellularLocation>
</comment>
<protein>
    <recommendedName>
        <fullName evidence="5 8">ATP phosphoribosyltransferase regulatory subunit</fullName>
    </recommendedName>
</protein>
<name>B0TDN5_HELMI</name>
<keyword evidence="8" id="KW-0028">Amino-acid biosynthesis</keyword>
<dbReference type="OrthoDB" id="9800814at2"/>
<comment type="miscellaneous">
    <text evidence="8">This function is generally fulfilled by the C-terminal part of HisG, which is missing in some bacteria such as this one.</text>
</comment>
<comment type="subunit">
    <text evidence="4 8">Heteromultimer composed of HisG and HisZ subunits.</text>
</comment>
<dbReference type="Pfam" id="PF13393">
    <property type="entry name" value="tRNA-synt_His"/>
    <property type="match status" value="1"/>
</dbReference>
<evidence type="ECO:0000256" key="5">
    <source>
        <dbReference type="ARBA" id="ARBA00020397"/>
    </source>
</evidence>
<evidence type="ECO:0000256" key="4">
    <source>
        <dbReference type="ARBA" id="ARBA00011496"/>
    </source>
</evidence>
<evidence type="ECO:0000256" key="1">
    <source>
        <dbReference type="ARBA" id="ARBA00004496"/>
    </source>
</evidence>
<dbReference type="GO" id="GO:0000105">
    <property type="term" value="P:L-histidine biosynthetic process"/>
    <property type="evidence" value="ECO:0007669"/>
    <property type="project" value="UniProtKB-UniRule"/>
</dbReference>
<accession>B0TDN5</accession>
<dbReference type="GO" id="GO:0016740">
    <property type="term" value="F:transferase activity"/>
    <property type="evidence" value="ECO:0007669"/>
    <property type="project" value="UniProtKB-ARBA"/>
</dbReference>
<dbReference type="eggNOG" id="COG0124">
    <property type="taxonomic scope" value="Bacteria"/>
</dbReference>
<reference evidence="11 12" key="1">
    <citation type="journal article" date="2008" name="J. Bacteriol.">
        <title>The genome of Heliobacterium modesticaldum, a phototrophic representative of the Firmicutes containing the simplest photosynthetic apparatus.</title>
        <authorList>
            <person name="Sattley W.M."/>
            <person name="Madigan M.T."/>
            <person name="Swingley W.D."/>
            <person name="Cheung P.C."/>
            <person name="Clocksin K.M."/>
            <person name="Conrad A.L."/>
            <person name="Dejesa L.C."/>
            <person name="Honchak B.M."/>
            <person name="Jung D.O."/>
            <person name="Karbach L.E."/>
            <person name="Kurdoglu A."/>
            <person name="Lahiri S."/>
            <person name="Mastrian S.D."/>
            <person name="Page L.E."/>
            <person name="Taylor H.L."/>
            <person name="Wang Z.T."/>
            <person name="Raymond J."/>
            <person name="Chen M."/>
            <person name="Blankenship R.E."/>
            <person name="Touchman J.W."/>
        </authorList>
    </citation>
    <scope>NUCLEOTIDE SEQUENCE [LARGE SCALE GENOMIC DNA]</scope>
    <source>
        <strain evidence="12">ATCC 51547 / Ice1</strain>
    </source>
</reference>
<evidence type="ECO:0000256" key="7">
    <source>
        <dbReference type="ARBA" id="ARBA00025246"/>
    </source>
</evidence>
<organism evidence="11 12">
    <name type="scientific">Heliobacterium modesticaldum (strain ATCC 51547 / Ice1)</name>
    <dbReference type="NCBI Taxonomy" id="498761"/>
    <lineage>
        <taxon>Bacteria</taxon>
        <taxon>Bacillati</taxon>
        <taxon>Bacillota</taxon>
        <taxon>Clostridia</taxon>
        <taxon>Eubacteriales</taxon>
        <taxon>Heliobacteriaceae</taxon>
        <taxon>Heliomicrobium</taxon>
    </lineage>
</organism>
<dbReference type="NCBIfam" id="TIGR00443">
    <property type="entry name" value="hisZ_biosyn_reg"/>
    <property type="match status" value="1"/>
</dbReference>
<feature type="region of interest" description="Disordered" evidence="9">
    <location>
        <begin position="413"/>
        <end position="479"/>
    </location>
</feature>
<evidence type="ECO:0000313" key="12">
    <source>
        <dbReference type="Proteomes" id="UP000008550"/>
    </source>
</evidence>
<dbReference type="GO" id="GO:0006427">
    <property type="term" value="P:histidyl-tRNA aminoacylation"/>
    <property type="evidence" value="ECO:0007669"/>
    <property type="project" value="TreeGrafter"/>
</dbReference>
<dbReference type="UniPathway" id="UPA00031">
    <property type="reaction ID" value="UER00006"/>
</dbReference>
<sequence length="479" mass="51636">MAKEGNLLQIPPGMRDLLPGNAREKRLLENEWVKLFSSWGYQEVATPTVEYLDTLALDTGEEIRDRLFQFFDRQGRILALRPEMTTPIARLVATRLRQCPFPQRLFYVANVFRYEEPQAGRQREISQAGVELIGAPGPLADAEVIAMAVEALRASGLEDFQISLGQIEVFNGVMEELPLDAATKARVRALVAKKDFVSLEELLATSGLDKAQSDLLLTLPTLHGGREVLIQALPLAVNDRARRGLENLRTVYEGLRAFGVEDYVAIDLGVLRGFDYYTGVVFESYTVGLGFPICGGGRYDSLLGQFGFDTPATGFALGIDRVLLALSRSREPKPAPASDVVIGGGNPCKIMAEAVRMRKNGLSVEIDLMNRSEAELEQYAAARAIAQWFYYPAGQDGDSEGERSDLEKGPILSEIGNLMGSPSDAAPVPVAEGTSGPDAEGAPLPATEGASALDAGAVSKPDAALAGPPNQEQQGGLGR</sequence>
<evidence type="ECO:0000259" key="10">
    <source>
        <dbReference type="PROSITE" id="PS50862"/>
    </source>
</evidence>
<dbReference type="Gene3D" id="3.30.930.10">
    <property type="entry name" value="Bira Bifunctional Protein, Domain 2"/>
    <property type="match status" value="1"/>
</dbReference>
<keyword evidence="6 8" id="KW-0963">Cytoplasm</keyword>
<feature type="compositionally biased region" description="Polar residues" evidence="9">
    <location>
        <begin position="470"/>
        <end position="479"/>
    </location>
</feature>
<dbReference type="STRING" id="498761.HM1_3053"/>
<evidence type="ECO:0000256" key="9">
    <source>
        <dbReference type="SAM" id="MobiDB-lite"/>
    </source>
</evidence>
<dbReference type="HOGENOM" id="CLU_025113_0_2_9"/>
<dbReference type="RefSeq" id="WP_012284035.1">
    <property type="nucleotide sequence ID" value="NC_010337.2"/>
</dbReference>
<evidence type="ECO:0000256" key="2">
    <source>
        <dbReference type="ARBA" id="ARBA00004667"/>
    </source>
</evidence>
<dbReference type="InterPro" id="IPR006195">
    <property type="entry name" value="aa-tRNA-synth_II"/>
</dbReference>
<evidence type="ECO:0000256" key="8">
    <source>
        <dbReference type="HAMAP-Rule" id="MF_00125"/>
    </source>
</evidence>
<dbReference type="InterPro" id="IPR041715">
    <property type="entry name" value="HisRS-like_core"/>
</dbReference>